<dbReference type="SUPFAM" id="SSF48452">
    <property type="entry name" value="TPR-like"/>
    <property type="match status" value="1"/>
</dbReference>
<dbReference type="InterPro" id="IPR011990">
    <property type="entry name" value="TPR-like_helical_dom_sf"/>
</dbReference>
<keyword evidence="3" id="KW-1185">Reference proteome</keyword>
<feature type="region of interest" description="Disordered" evidence="1">
    <location>
        <begin position="402"/>
        <end position="424"/>
    </location>
</feature>
<evidence type="ECO:0000313" key="3">
    <source>
        <dbReference type="Proteomes" id="UP001166784"/>
    </source>
</evidence>
<name>A0ABS9T1U2_9ACTN</name>
<dbReference type="Gene3D" id="1.25.40.10">
    <property type="entry name" value="Tetratricopeptide repeat domain"/>
    <property type="match status" value="1"/>
</dbReference>
<sequence length="541" mass="57575">MRPGEHRRRDPTPNDALRSLLEETRWTQESFARAIAKVGAEAGVPLGYDRTSVARWLRGSRPSPRVQSFIAEALSRRLGRPVYVTQLGMGDGRSGGPGRRALRENAAARGQEGDAGAELPSGDAGFERRAQRQPLPADQLAALTAAVVGPPRADAPPPAPYRLTLGPPAYATATGTHPEPAAPGRESSADESTAGGPGIGDDPTETAEPLRPRPPRAHFPSLPRGGRPVRRTTPDEVASVREHARFFAQQADRHGGGHIRTPLAACLAGLVRRLRTGGEGPHHPRLVAGAARLSYLLARVYADEQRHGLAQRAFDTAAQLAAEGEDPEGVALVHRALSSQAHQLGHRRQSLALAEAACEAAPPGAAPSTRSFLYAGLAVARAADGERGRALADLRRAEHELARAPADLTTGPESPDGGEPVGSYQDAALHYQAGQVRAALGDRDGAVRELRASLRSRPAGERRSRALSEAELAELLLADGRLEEACAAWQGFLEDSALVRSGRARRARDRMPRLLRPYAHERCVQGVLTRTGLLPNGVGTE</sequence>
<dbReference type="EMBL" id="JAKWJU010000002">
    <property type="protein sequence ID" value="MCH6162482.1"/>
    <property type="molecule type" value="Genomic_DNA"/>
</dbReference>
<evidence type="ECO:0000256" key="1">
    <source>
        <dbReference type="SAM" id="MobiDB-lite"/>
    </source>
</evidence>
<protein>
    <recommendedName>
        <fullName evidence="4">Transcriptional regulator</fullName>
    </recommendedName>
</protein>
<reference evidence="2" key="1">
    <citation type="submission" date="2022-03" db="EMBL/GenBank/DDBJ databases">
        <authorList>
            <person name="Santos J.D.N."/>
            <person name="Kallscheuer N."/>
            <person name="Jogler C."/>
            <person name="Lage O.M."/>
        </authorList>
    </citation>
    <scope>NUCLEOTIDE SEQUENCE</scope>
    <source>
        <strain evidence="2">M600PL45_2</strain>
    </source>
</reference>
<evidence type="ECO:0008006" key="4">
    <source>
        <dbReference type="Google" id="ProtNLM"/>
    </source>
</evidence>
<accession>A0ABS9T1U2</accession>
<reference evidence="2" key="2">
    <citation type="journal article" date="2023" name="Int. J. Syst. Evol. Microbiol.">
        <title>Streptomyces marispadix sp. nov., isolated from marine beach sediment of the Northern Coast of Portugal.</title>
        <authorList>
            <person name="dos Santos J.D.N."/>
            <person name="Vitorino I.R."/>
            <person name="Kallscheuer N."/>
            <person name="Srivastava A."/>
            <person name="Krautwurst S."/>
            <person name="Marz M."/>
            <person name="Jogler C."/>
            <person name="Lobo Da Cunha A."/>
            <person name="Catita J."/>
            <person name="Goncalves H."/>
            <person name="Gonzalez I."/>
            <person name="Reyes F."/>
            <person name="Lage O.M."/>
        </authorList>
    </citation>
    <scope>NUCLEOTIDE SEQUENCE</scope>
    <source>
        <strain evidence="2">M600PL45_2</strain>
    </source>
</reference>
<feature type="region of interest" description="Disordered" evidence="1">
    <location>
        <begin position="149"/>
        <end position="236"/>
    </location>
</feature>
<proteinExistence type="predicted"/>
<comment type="caution">
    <text evidence="2">The sequence shown here is derived from an EMBL/GenBank/DDBJ whole genome shotgun (WGS) entry which is preliminary data.</text>
</comment>
<feature type="compositionally biased region" description="Gly residues" evidence="1">
    <location>
        <begin position="89"/>
        <end position="98"/>
    </location>
</feature>
<feature type="region of interest" description="Disordered" evidence="1">
    <location>
        <begin position="88"/>
        <end position="123"/>
    </location>
</feature>
<organism evidence="2 3">
    <name type="scientific">Streptomyces marispadix</name>
    <dbReference type="NCBI Taxonomy" id="2922868"/>
    <lineage>
        <taxon>Bacteria</taxon>
        <taxon>Bacillati</taxon>
        <taxon>Actinomycetota</taxon>
        <taxon>Actinomycetes</taxon>
        <taxon>Kitasatosporales</taxon>
        <taxon>Streptomycetaceae</taxon>
        <taxon>Streptomyces</taxon>
    </lineage>
</organism>
<dbReference type="Proteomes" id="UP001166784">
    <property type="component" value="Unassembled WGS sequence"/>
</dbReference>
<gene>
    <name evidence="2" type="ORF">MMA15_19445</name>
</gene>
<dbReference type="RefSeq" id="WP_241061421.1">
    <property type="nucleotide sequence ID" value="NZ_JAKWJU010000002.1"/>
</dbReference>
<evidence type="ECO:0000313" key="2">
    <source>
        <dbReference type="EMBL" id="MCH6162482.1"/>
    </source>
</evidence>